<name>A0A072PMC0_9EURO</name>
<evidence type="ECO:0000313" key="4">
    <source>
        <dbReference type="Proteomes" id="UP000027920"/>
    </source>
</evidence>
<feature type="region of interest" description="Disordered" evidence="1">
    <location>
        <begin position="117"/>
        <end position="146"/>
    </location>
</feature>
<feature type="domain" description="DUF7626" evidence="2">
    <location>
        <begin position="168"/>
        <end position="222"/>
    </location>
</feature>
<dbReference type="HOGENOM" id="CLU_882876_0_0_1"/>
<dbReference type="Pfam" id="PF24625">
    <property type="entry name" value="DUF7626"/>
    <property type="match status" value="1"/>
</dbReference>
<evidence type="ECO:0000313" key="3">
    <source>
        <dbReference type="EMBL" id="KEF60887.1"/>
    </source>
</evidence>
<proteinExistence type="predicted"/>
<sequence>MRLSYLDAGQSSPFDVDFDTSSLFESPLLTNRLATNTPRVFIVPFRPKTAALILRPIPKVVPHKSRRSLPYFGHQQLDLDYFPEHIGAPVCDCPLGGPIDGWDEDGDSEGVADIESEAEDEADFEGVKATAKAPRKPKTTARKPDGQIAKKMKVAGGRPAVAKKVTADLDSDDELIVRMKEARYLEKDIAQALIDQGRTAYNPKTIGTRWRRLKAALQKRQDALLDADLTDWHDGDDDVLVRAIAKSEKEIRRLREDIESRKWRMVADAMKNEKPVLNFSQNACRKRFEELLDGTAKPTPESIVNPTAEVLERIESRKAKQRNLDEQSPQANIEQRNVEANGWTSRQRIYF</sequence>
<dbReference type="VEuPathDB" id="FungiDB:A1O9_02451"/>
<dbReference type="RefSeq" id="XP_013263477.1">
    <property type="nucleotide sequence ID" value="XM_013408023.1"/>
</dbReference>
<comment type="caution">
    <text evidence="3">The sequence shown here is derived from an EMBL/GenBank/DDBJ whole genome shotgun (WGS) entry which is preliminary data.</text>
</comment>
<dbReference type="EMBL" id="AMGV01000002">
    <property type="protein sequence ID" value="KEF60887.1"/>
    <property type="molecule type" value="Genomic_DNA"/>
</dbReference>
<dbReference type="Proteomes" id="UP000027920">
    <property type="component" value="Unassembled WGS sequence"/>
</dbReference>
<keyword evidence="4" id="KW-1185">Reference proteome</keyword>
<reference evidence="3 4" key="1">
    <citation type="submission" date="2013-03" db="EMBL/GenBank/DDBJ databases">
        <title>The Genome Sequence of Exophiala aquamarina CBS 119918.</title>
        <authorList>
            <consortium name="The Broad Institute Genomics Platform"/>
            <person name="Cuomo C."/>
            <person name="de Hoog S."/>
            <person name="Gorbushina A."/>
            <person name="Walker B."/>
            <person name="Young S.K."/>
            <person name="Zeng Q."/>
            <person name="Gargeya S."/>
            <person name="Fitzgerald M."/>
            <person name="Haas B."/>
            <person name="Abouelleil A."/>
            <person name="Allen A.W."/>
            <person name="Alvarado L."/>
            <person name="Arachchi H.M."/>
            <person name="Berlin A.M."/>
            <person name="Chapman S.B."/>
            <person name="Gainer-Dewar J."/>
            <person name="Goldberg J."/>
            <person name="Griggs A."/>
            <person name="Gujja S."/>
            <person name="Hansen M."/>
            <person name="Howarth C."/>
            <person name="Imamovic A."/>
            <person name="Ireland A."/>
            <person name="Larimer J."/>
            <person name="McCowan C."/>
            <person name="Murphy C."/>
            <person name="Pearson M."/>
            <person name="Poon T.W."/>
            <person name="Priest M."/>
            <person name="Roberts A."/>
            <person name="Saif S."/>
            <person name="Shea T."/>
            <person name="Sisk P."/>
            <person name="Sykes S."/>
            <person name="Wortman J."/>
            <person name="Nusbaum C."/>
            <person name="Birren B."/>
        </authorList>
    </citation>
    <scope>NUCLEOTIDE SEQUENCE [LARGE SCALE GENOMIC DNA]</scope>
    <source>
        <strain evidence="3 4">CBS 119918</strain>
    </source>
</reference>
<dbReference type="InterPro" id="IPR056043">
    <property type="entry name" value="DUF7626"/>
</dbReference>
<accession>A0A072PMC0</accession>
<dbReference type="GeneID" id="25277393"/>
<dbReference type="AlphaFoldDB" id="A0A072PMC0"/>
<gene>
    <name evidence="3" type="ORF">A1O9_02451</name>
</gene>
<evidence type="ECO:0000256" key="1">
    <source>
        <dbReference type="SAM" id="MobiDB-lite"/>
    </source>
</evidence>
<protein>
    <recommendedName>
        <fullName evidence="2">DUF7626 domain-containing protein</fullName>
    </recommendedName>
</protein>
<dbReference type="OrthoDB" id="5321209at2759"/>
<organism evidence="3 4">
    <name type="scientific">Exophiala aquamarina CBS 119918</name>
    <dbReference type="NCBI Taxonomy" id="1182545"/>
    <lineage>
        <taxon>Eukaryota</taxon>
        <taxon>Fungi</taxon>
        <taxon>Dikarya</taxon>
        <taxon>Ascomycota</taxon>
        <taxon>Pezizomycotina</taxon>
        <taxon>Eurotiomycetes</taxon>
        <taxon>Chaetothyriomycetidae</taxon>
        <taxon>Chaetothyriales</taxon>
        <taxon>Herpotrichiellaceae</taxon>
        <taxon>Exophiala</taxon>
    </lineage>
</organism>
<evidence type="ECO:0000259" key="2">
    <source>
        <dbReference type="Pfam" id="PF24625"/>
    </source>
</evidence>